<name>A0A2J6PZN5_9HELO</name>
<feature type="signal peptide" evidence="2">
    <location>
        <begin position="1"/>
        <end position="26"/>
    </location>
</feature>
<feature type="chain" id="PRO_5014435734" evidence="2">
    <location>
        <begin position="27"/>
        <end position="415"/>
    </location>
</feature>
<feature type="compositionally biased region" description="Basic and acidic residues" evidence="1">
    <location>
        <begin position="405"/>
        <end position="415"/>
    </location>
</feature>
<evidence type="ECO:0000313" key="4">
    <source>
        <dbReference type="Proteomes" id="UP000235672"/>
    </source>
</evidence>
<feature type="compositionally biased region" description="Polar residues" evidence="1">
    <location>
        <begin position="220"/>
        <end position="235"/>
    </location>
</feature>
<evidence type="ECO:0000256" key="2">
    <source>
        <dbReference type="SAM" id="SignalP"/>
    </source>
</evidence>
<proteinExistence type="predicted"/>
<feature type="region of interest" description="Disordered" evidence="1">
    <location>
        <begin position="196"/>
        <end position="253"/>
    </location>
</feature>
<sequence>MMQNALFRSIQLAALVALEPLKLIVQWPIGKGQAYYLSSSHAANCEGIILNNDGGVDFRDFYERSLDELEILFPGPQNFFMGLWLADVKTWTAYFEGATTRNLPYPRPTEMPEDVLLAVKMGTPDLEGSDHESSNERDEPRDHTASKKPVKEQQMAKPLQEEGVPLSSGVTPQLDDRDIQELESMGREIAREIFRRQSKAREASKSFSNADVAQNGGKGKNTSTEKTSGAASGNKKTGPGSEAKPVNFNNMKGPRSKTLSPYIDFSAISYQEGAANAFRGPLRVVPGAGFHLKLKGFAHAKGGYVVYAEPDNYNDDFEDATLKTPSTDAPMPTKMVSIISYRNTLEHWNVPIEGNTTQDVLETDETEKDGDDQAARADPGASELSAAGPSRGAKRKYAEEEEMGEGERKDDAKKE</sequence>
<evidence type="ECO:0000313" key="3">
    <source>
        <dbReference type="EMBL" id="PMD19366.1"/>
    </source>
</evidence>
<dbReference type="Proteomes" id="UP000235672">
    <property type="component" value="Unassembled WGS sequence"/>
</dbReference>
<organism evidence="3 4">
    <name type="scientific">Hyaloscypha hepaticicola</name>
    <dbReference type="NCBI Taxonomy" id="2082293"/>
    <lineage>
        <taxon>Eukaryota</taxon>
        <taxon>Fungi</taxon>
        <taxon>Dikarya</taxon>
        <taxon>Ascomycota</taxon>
        <taxon>Pezizomycotina</taxon>
        <taxon>Leotiomycetes</taxon>
        <taxon>Helotiales</taxon>
        <taxon>Hyaloscyphaceae</taxon>
        <taxon>Hyaloscypha</taxon>
    </lineage>
</organism>
<dbReference type="EMBL" id="KZ613489">
    <property type="protein sequence ID" value="PMD19366.1"/>
    <property type="molecule type" value="Genomic_DNA"/>
</dbReference>
<protein>
    <submittedName>
        <fullName evidence="3">Uncharacterized protein</fullName>
    </submittedName>
</protein>
<feature type="compositionally biased region" description="Basic and acidic residues" evidence="1">
    <location>
        <begin position="128"/>
        <end position="151"/>
    </location>
</feature>
<dbReference type="AlphaFoldDB" id="A0A2J6PZN5"/>
<feature type="compositionally biased region" description="Acidic residues" evidence="1">
    <location>
        <begin position="361"/>
        <end position="372"/>
    </location>
</feature>
<accession>A0A2J6PZN5</accession>
<evidence type="ECO:0000256" key="1">
    <source>
        <dbReference type="SAM" id="MobiDB-lite"/>
    </source>
</evidence>
<keyword evidence="4" id="KW-1185">Reference proteome</keyword>
<gene>
    <name evidence="3" type="ORF">NA56DRAFT_705533</name>
</gene>
<reference evidence="3 4" key="1">
    <citation type="submission" date="2016-05" db="EMBL/GenBank/DDBJ databases">
        <title>A degradative enzymes factory behind the ericoid mycorrhizal symbiosis.</title>
        <authorList>
            <consortium name="DOE Joint Genome Institute"/>
            <person name="Martino E."/>
            <person name="Morin E."/>
            <person name="Grelet G."/>
            <person name="Kuo A."/>
            <person name="Kohler A."/>
            <person name="Daghino S."/>
            <person name="Barry K."/>
            <person name="Choi C."/>
            <person name="Cichocki N."/>
            <person name="Clum A."/>
            <person name="Copeland A."/>
            <person name="Hainaut M."/>
            <person name="Haridas S."/>
            <person name="Labutti K."/>
            <person name="Lindquist E."/>
            <person name="Lipzen A."/>
            <person name="Khouja H.-R."/>
            <person name="Murat C."/>
            <person name="Ohm R."/>
            <person name="Olson A."/>
            <person name="Spatafora J."/>
            <person name="Veneault-Fourrey C."/>
            <person name="Henrissat B."/>
            <person name="Grigoriev I."/>
            <person name="Martin F."/>
            <person name="Perotto S."/>
        </authorList>
    </citation>
    <scope>NUCLEOTIDE SEQUENCE [LARGE SCALE GENOMIC DNA]</scope>
    <source>
        <strain evidence="3 4">UAMH 7357</strain>
    </source>
</reference>
<feature type="region of interest" description="Disordered" evidence="1">
    <location>
        <begin position="124"/>
        <end position="176"/>
    </location>
</feature>
<keyword evidence="2" id="KW-0732">Signal</keyword>
<feature type="region of interest" description="Disordered" evidence="1">
    <location>
        <begin position="353"/>
        <end position="415"/>
    </location>
</feature>